<dbReference type="InterPro" id="IPR020846">
    <property type="entry name" value="MFS_dom"/>
</dbReference>
<reference evidence="8" key="1">
    <citation type="journal article" date="2012" name="PLoS ONE">
        <title>Gene sets for utilization of primary and secondary nutrition supplies in the distal gut of endangered iberian lynx.</title>
        <authorList>
            <person name="Alcaide M."/>
            <person name="Messina E."/>
            <person name="Richter M."/>
            <person name="Bargiela R."/>
            <person name="Peplies J."/>
            <person name="Huws S.A."/>
            <person name="Newbold C.J."/>
            <person name="Golyshin P.N."/>
            <person name="Simon M.A."/>
            <person name="Lopez G."/>
            <person name="Yakimov M.M."/>
            <person name="Ferrer M."/>
        </authorList>
    </citation>
    <scope>NUCLEOTIDE SEQUENCE</scope>
</reference>
<accession>J9FLX7</accession>
<dbReference type="GO" id="GO:0005886">
    <property type="term" value="C:plasma membrane"/>
    <property type="evidence" value="ECO:0007669"/>
    <property type="project" value="UniProtKB-SubCell"/>
</dbReference>
<feature type="domain" description="Major facilitator superfamily (MFS) profile" evidence="7">
    <location>
        <begin position="1"/>
        <end position="238"/>
    </location>
</feature>
<evidence type="ECO:0000256" key="5">
    <source>
        <dbReference type="ARBA" id="ARBA00023136"/>
    </source>
</evidence>
<evidence type="ECO:0000256" key="4">
    <source>
        <dbReference type="ARBA" id="ARBA00022989"/>
    </source>
</evidence>
<organism evidence="8">
    <name type="scientific">gut metagenome</name>
    <dbReference type="NCBI Taxonomy" id="749906"/>
    <lineage>
        <taxon>unclassified sequences</taxon>
        <taxon>metagenomes</taxon>
        <taxon>organismal metagenomes</taxon>
    </lineage>
</organism>
<dbReference type="PANTHER" id="PTHR43124:SF3">
    <property type="entry name" value="CHLORAMPHENICOL EFFLUX PUMP RV0191"/>
    <property type="match status" value="1"/>
</dbReference>
<dbReference type="GO" id="GO:0022857">
    <property type="term" value="F:transmembrane transporter activity"/>
    <property type="evidence" value="ECO:0007669"/>
    <property type="project" value="InterPro"/>
</dbReference>
<dbReference type="InterPro" id="IPR036259">
    <property type="entry name" value="MFS_trans_sf"/>
</dbReference>
<keyword evidence="4 6" id="KW-1133">Transmembrane helix</keyword>
<protein>
    <submittedName>
        <fullName evidence="8">Major facilitator superfamily transporter MFS_1</fullName>
    </submittedName>
</protein>
<comment type="caution">
    <text evidence="8">The sequence shown here is derived from an EMBL/GenBank/DDBJ whole genome shotgun (WGS) entry which is preliminary data.</text>
</comment>
<feature type="transmembrane region" description="Helical" evidence="6">
    <location>
        <begin position="88"/>
        <end position="110"/>
    </location>
</feature>
<dbReference type="PROSITE" id="PS50850">
    <property type="entry name" value="MFS"/>
    <property type="match status" value="1"/>
</dbReference>
<feature type="transmembrane region" description="Helical" evidence="6">
    <location>
        <begin position="177"/>
        <end position="195"/>
    </location>
</feature>
<keyword evidence="2" id="KW-1003">Cell membrane</keyword>
<dbReference type="PANTHER" id="PTHR43124">
    <property type="entry name" value="PURINE EFFLUX PUMP PBUE"/>
    <property type="match status" value="1"/>
</dbReference>
<gene>
    <name evidence="8" type="ORF">EVA_15972</name>
</gene>
<dbReference type="Pfam" id="PF07690">
    <property type="entry name" value="MFS_1"/>
    <property type="match status" value="1"/>
</dbReference>
<evidence type="ECO:0000259" key="7">
    <source>
        <dbReference type="PROSITE" id="PS50850"/>
    </source>
</evidence>
<comment type="subcellular location">
    <subcellularLocation>
        <location evidence="1">Cell membrane</location>
        <topology evidence="1">Multi-pass membrane protein</topology>
    </subcellularLocation>
</comment>
<evidence type="ECO:0000256" key="3">
    <source>
        <dbReference type="ARBA" id="ARBA00022692"/>
    </source>
</evidence>
<feature type="non-terminal residue" evidence="8">
    <location>
        <position position="238"/>
    </location>
</feature>
<evidence type="ECO:0000313" key="8">
    <source>
        <dbReference type="EMBL" id="EJW95921.1"/>
    </source>
</evidence>
<dbReference type="InterPro" id="IPR011701">
    <property type="entry name" value="MFS"/>
</dbReference>
<keyword evidence="3 6" id="KW-0812">Transmembrane</keyword>
<feature type="transmembrane region" description="Helical" evidence="6">
    <location>
        <begin position="141"/>
        <end position="162"/>
    </location>
</feature>
<name>J9FLX7_9ZZZZ</name>
<evidence type="ECO:0000256" key="1">
    <source>
        <dbReference type="ARBA" id="ARBA00004651"/>
    </source>
</evidence>
<dbReference type="InterPro" id="IPR050189">
    <property type="entry name" value="MFS_Efflux_Transporters"/>
</dbReference>
<dbReference type="Gene3D" id="1.20.1250.20">
    <property type="entry name" value="MFS general substrate transporter like domains"/>
    <property type="match status" value="1"/>
</dbReference>
<dbReference type="AlphaFoldDB" id="J9FLX7"/>
<feature type="transmembrane region" description="Helical" evidence="6">
    <location>
        <begin position="63"/>
        <end position="82"/>
    </location>
</feature>
<evidence type="ECO:0000256" key="2">
    <source>
        <dbReference type="ARBA" id="ARBA00022475"/>
    </source>
</evidence>
<evidence type="ECO:0000256" key="6">
    <source>
        <dbReference type="SAM" id="Phobius"/>
    </source>
</evidence>
<dbReference type="EMBL" id="AMCI01005548">
    <property type="protein sequence ID" value="EJW95921.1"/>
    <property type="molecule type" value="Genomic_DNA"/>
</dbReference>
<feature type="transmembrane region" description="Helical" evidence="6">
    <location>
        <begin position="207"/>
        <end position="226"/>
    </location>
</feature>
<sequence length="238" mass="26088">RLGRKPVIIFGLLLFALGSIIAAIGDNIWIVMIGRAVQGAGAISAAVTAFIADSVRERVITKAMAFVGASIGLTFAFSLIASPPLTTLWGVSGLFWLTAVLSLAAIVVILKAVPDIPKTSPIPKEELQHQPWQKIIFNPQLLRLNAGIFFLHCVQMAVFVVIPTRLVAMGLDVTHHWWIYLPAVLIGFACMVKPITWADRQARTTDLLRWCITVMGGLFLLFPYLTHSTLEIAFLMTL</sequence>
<feature type="transmembrane region" description="Helical" evidence="6">
    <location>
        <begin position="32"/>
        <end position="51"/>
    </location>
</feature>
<dbReference type="SUPFAM" id="SSF103473">
    <property type="entry name" value="MFS general substrate transporter"/>
    <property type="match status" value="1"/>
</dbReference>
<feature type="non-terminal residue" evidence="8">
    <location>
        <position position="1"/>
    </location>
</feature>
<proteinExistence type="predicted"/>
<keyword evidence="5 6" id="KW-0472">Membrane</keyword>